<feature type="domain" description="DUF5615" evidence="1">
    <location>
        <begin position="1"/>
        <end position="106"/>
    </location>
</feature>
<reference evidence="2 3" key="1">
    <citation type="submission" date="2019-09" db="EMBL/GenBank/DDBJ databases">
        <title>H2 Metabolism Revealed by Metagenomic Analysis in Subglacial Sediment of East Antarctica.</title>
        <authorList>
            <person name="Yang Z."/>
            <person name="Zhang Y."/>
            <person name="Lv Y."/>
            <person name="Yan W."/>
            <person name="Xiao X."/>
            <person name="Sun B."/>
            <person name="Ma H."/>
        </authorList>
    </citation>
    <scope>NUCLEOTIDE SEQUENCE [LARGE SCALE GENOMIC DNA]</scope>
    <source>
        <strain evidence="2">Bin2_2</strain>
    </source>
</reference>
<name>A0A7C9TDQ3_9PROT</name>
<dbReference type="AlphaFoldDB" id="A0A7C9TDQ3"/>
<evidence type="ECO:0000259" key="1">
    <source>
        <dbReference type="Pfam" id="PF18480"/>
    </source>
</evidence>
<dbReference type="Proteomes" id="UP000483432">
    <property type="component" value="Unassembled WGS sequence"/>
</dbReference>
<dbReference type="InterPro" id="IPR041049">
    <property type="entry name" value="DUF5615"/>
</dbReference>
<protein>
    <recommendedName>
        <fullName evidence="1">DUF5615 domain-containing protein</fullName>
    </recommendedName>
</protein>
<evidence type="ECO:0000313" key="3">
    <source>
        <dbReference type="Proteomes" id="UP000483432"/>
    </source>
</evidence>
<comment type="caution">
    <text evidence="2">The sequence shown here is derived from an EMBL/GenBank/DDBJ whole genome shotgun (WGS) entry which is preliminary data.</text>
</comment>
<dbReference type="EMBL" id="JAAFGW010000246">
    <property type="protein sequence ID" value="NDP49308.1"/>
    <property type="molecule type" value="Genomic_DNA"/>
</dbReference>
<evidence type="ECO:0000313" key="2">
    <source>
        <dbReference type="EMBL" id="NDP49308.1"/>
    </source>
</evidence>
<gene>
    <name evidence="2" type="ORF">GZ085_13165</name>
</gene>
<dbReference type="Pfam" id="PF18480">
    <property type="entry name" value="DUF5615"/>
    <property type="match status" value="1"/>
</dbReference>
<accession>A0A7C9TDQ3</accession>
<sequence>MRFLVDAQLPRRFCEWLTEAGYDALHTLDLPLGNRTTDNEILNVAEREQRIVVTKDDDFVQSFMITGRPASLLLVSTGNIANDKLEVIVKDHVAEIVHAFASASFVELGRDSLTVHE</sequence>
<organism evidence="2 3">
    <name type="scientific">Sulfuriferula multivorans</name>
    <dbReference type="NCBI Taxonomy" id="1559896"/>
    <lineage>
        <taxon>Bacteria</taxon>
        <taxon>Pseudomonadati</taxon>
        <taxon>Pseudomonadota</taxon>
        <taxon>Betaproteobacteria</taxon>
        <taxon>Nitrosomonadales</taxon>
        <taxon>Sulfuricellaceae</taxon>
        <taxon>Sulfuriferula</taxon>
    </lineage>
</organism>
<proteinExistence type="predicted"/>